<sequence>MDPRIGKEPEIVRPGPINNSVLMQQPNHQSTDIWNGEPETHTFHLPHGEMSITLQDVEVILGLPIDVSANDKKTLVGQRILISDLVERIAKPLPHDAMEIQIHQYARCYILALLRDKIFMDKLGDRVHLMFLEFLWNLRDPPQYSWDSGCLTWLYRELCRASHKDHSQIGMVLQLVQYWAWARLPFLCPKIEPPLGCDYGPWPKAPLAFK</sequence>
<dbReference type="InterPro" id="IPR044824">
    <property type="entry name" value="MAIN-like"/>
</dbReference>
<proteinExistence type="predicted"/>
<dbReference type="Proteomes" id="UP001459277">
    <property type="component" value="Unassembled WGS sequence"/>
</dbReference>
<accession>A0AAW2BCG2</accession>
<evidence type="ECO:0000313" key="3">
    <source>
        <dbReference type="Proteomes" id="UP001459277"/>
    </source>
</evidence>
<evidence type="ECO:0000313" key="2">
    <source>
        <dbReference type="EMBL" id="KAK9983664.1"/>
    </source>
</evidence>
<evidence type="ECO:0000259" key="1">
    <source>
        <dbReference type="Pfam" id="PF10536"/>
    </source>
</evidence>
<organism evidence="2 3">
    <name type="scientific">Lithocarpus litseifolius</name>
    <dbReference type="NCBI Taxonomy" id="425828"/>
    <lineage>
        <taxon>Eukaryota</taxon>
        <taxon>Viridiplantae</taxon>
        <taxon>Streptophyta</taxon>
        <taxon>Embryophyta</taxon>
        <taxon>Tracheophyta</taxon>
        <taxon>Spermatophyta</taxon>
        <taxon>Magnoliopsida</taxon>
        <taxon>eudicotyledons</taxon>
        <taxon>Gunneridae</taxon>
        <taxon>Pentapetalae</taxon>
        <taxon>rosids</taxon>
        <taxon>fabids</taxon>
        <taxon>Fagales</taxon>
        <taxon>Fagaceae</taxon>
        <taxon>Lithocarpus</taxon>
    </lineage>
</organism>
<reference evidence="2 3" key="1">
    <citation type="submission" date="2024-01" db="EMBL/GenBank/DDBJ databases">
        <title>A telomere-to-telomere, gap-free genome of sweet tea (Lithocarpus litseifolius).</title>
        <authorList>
            <person name="Zhou J."/>
        </authorList>
    </citation>
    <scope>NUCLEOTIDE SEQUENCE [LARGE SCALE GENOMIC DNA]</scope>
    <source>
        <strain evidence="2">Zhou-2022a</strain>
        <tissue evidence="2">Leaf</tissue>
    </source>
</reference>
<dbReference type="GO" id="GO:0010073">
    <property type="term" value="P:meristem maintenance"/>
    <property type="evidence" value="ECO:0007669"/>
    <property type="project" value="InterPro"/>
</dbReference>
<dbReference type="PANTHER" id="PTHR46033">
    <property type="entry name" value="PROTEIN MAIN-LIKE 2"/>
    <property type="match status" value="1"/>
</dbReference>
<feature type="domain" description="Aminotransferase-like plant mobile" evidence="1">
    <location>
        <begin position="38"/>
        <end position="191"/>
    </location>
</feature>
<dbReference type="AlphaFoldDB" id="A0AAW2BCG2"/>
<gene>
    <name evidence="2" type="ORF">SO802_033189</name>
</gene>
<keyword evidence="3" id="KW-1185">Reference proteome</keyword>
<comment type="caution">
    <text evidence="2">The sequence shown here is derived from an EMBL/GenBank/DDBJ whole genome shotgun (WGS) entry which is preliminary data.</text>
</comment>
<dbReference type="Pfam" id="PF10536">
    <property type="entry name" value="PMD"/>
    <property type="match status" value="1"/>
</dbReference>
<dbReference type="EMBL" id="JAZDWU010000012">
    <property type="protein sequence ID" value="KAK9983664.1"/>
    <property type="molecule type" value="Genomic_DNA"/>
</dbReference>
<dbReference type="PANTHER" id="PTHR46033:SF8">
    <property type="entry name" value="PROTEIN MAINTENANCE OF MERISTEMS-LIKE"/>
    <property type="match status" value="1"/>
</dbReference>
<dbReference type="InterPro" id="IPR019557">
    <property type="entry name" value="AminoTfrase-like_pln_mobile"/>
</dbReference>
<name>A0AAW2BCG2_9ROSI</name>
<protein>
    <recommendedName>
        <fullName evidence="1">Aminotransferase-like plant mobile domain-containing protein</fullName>
    </recommendedName>
</protein>